<dbReference type="AlphaFoldDB" id="A0A2T4BP29"/>
<protein>
    <recommendedName>
        <fullName evidence="5">Reverse transcriptase Ty1/copia-type domain-containing protein</fullName>
    </recommendedName>
</protein>
<feature type="signal peptide" evidence="2">
    <location>
        <begin position="1"/>
        <end position="16"/>
    </location>
</feature>
<feature type="chain" id="PRO_5015426438" description="Reverse transcriptase Ty1/copia-type domain-containing protein" evidence="2">
    <location>
        <begin position="17"/>
        <end position="54"/>
    </location>
</feature>
<keyword evidence="1" id="KW-1133">Transmembrane helix</keyword>
<evidence type="ECO:0000313" key="4">
    <source>
        <dbReference type="Proteomes" id="UP000240760"/>
    </source>
</evidence>
<dbReference type="EMBL" id="KZ679155">
    <property type="protein sequence ID" value="PTB71068.1"/>
    <property type="molecule type" value="Genomic_DNA"/>
</dbReference>
<evidence type="ECO:0000256" key="1">
    <source>
        <dbReference type="SAM" id="Phobius"/>
    </source>
</evidence>
<dbReference type="OrthoDB" id="5080239at2759"/>
<gene>
    <name evidence="3" type="ORF">M440DRAFT_62992</name>
</gene>
<keyword evidence="1" id="KW-0812">Transmembrane</keyword>
<keyword evidence="1" id="KW-0472">Membrane</keyword>
<dbReference type="Proteomes" id="UP000240760">
    <property type="component" value="Unassembled WGS sequence"/>
</dbReference>
<evidence type="ECO:0000313" key="3">
    <source>
        <dbReference type="EMBL" id="PTB71068.1"/>
    </source>
</evidence>
<proteinExistence type="predicted"/>
<organism evidence="3 4">
    <name type="scientific">Trichoderma longibrachiatum ATCC 18648</name>
    <dbReference type="NCBI Taxonomy" id="983965"/>
    <lineage>
        <taxon>Eukaryota</taxon>
        <taxon>Fungi</taxon>
        <taxon>Dikarya</taxon>
        <taxon>Ascomycota</taxon>
        <taxon>Pezizomycotina</taxon>
        <taxon>Sordariomycetes</taxon>
        <taxon>Hypocreomycetidae</taxon>
        <taxon>Hypocreales</taxon>
        <taxon>Hypocreaceae</taxon>
        <taxon>Trichoderma</taxon>
    </lineage>
</organism>
<name>A0A2T4BP29_TRILO</name>
<sequence>TLTNFLLMLSFYIVSADSSLYIKDSIFIAIYINNLLLVRKNKSKIIEIKDALYS</sequence>
<accession>A0A2T4BP29</accession>
<keyword evidence="4" id="KW-1185">Reference proteome</keyword>
<feature type="non-terminal residue" evidence="3">
    <location>
        <position position="1"/>
    </location>
</feature>
<feature type="transmembrane region" description="Helical" evidence="1">
    <location>
        <begin position="20"/>
        <end position="38"/>
    </location>
</feature>
<evidence type="ECO:0000256" key="2">
    <source>
        <dbReference type="SAM" id="SignalP"/>
    </source>
</evidence>
<reference evidence="3 4" key="1">
    <citation type="submission" date="2016-07" db="EMBL/GenBank/DDBJ databases">
        <title>Multiple horizontal gene transfer events from other fungi enriched the ability of initially mycotrophic Trichoderma (Ascomycota) to feed on dead plant biomass.</title>
        <authorList>
            <consortium name="DOE Joint Genome Institute"/>
            <person name="Aerts A."/>
            <person name="Atanasova L."/>
            <person name="Chenthamara K."/>
            <person name="Zhang J."/>
            <person name="Grujic M."/>
            <person name="Henrissat B."/>
            <person name="Kuo A."/>
            <person name="Salamov A."/>
            <person name="Lipzen A."/>
            <person name="Labutti K."/>
            <person name="Barry K."/>
            <person name="Miao Y."/>
            <person name="Rahimi M.J."/>
            <person name="Shen Q."/>
            <person name="Grigoriev I.V."/>
            <person name="Kubicek C.P."/>
            <person name="Druzhinina I.S."/>
        </authorList>
    </citation>
    <scope>NUCLEOTIDE SEQUENCE [LARGE SCALE GENOMIC DNA]</scope>
    <source>
        <strain evidence="3 4">ATCC 18648</strain>
    </source>
</reference>
<evidence type="ECO:0008006" key="5">
    <source>
        <dbReference type="Google" id="ProtNLM"/>
    </source>
</evidence>
<keyword evidence="2" id="KW-0732">Signal</keyword>